<dbReference type="InterPro" id="IPR013761">
    <property type="entry name" value="SAM/pointed_sf"/>
</dbReference>
<dbReference type="SUPFAM" id="SSF47769">
    <property type="entry name" value="SAM/Pointed domain"/>
    <property type="match status" value="1"/>
</dbReference>
<evidence type="ECO:0000313" key="3">
    <source>
        <dbReference type="EMBL" id="CAJ1397890.1"/>
    </source>
</evidence>
<dbReference type="PROSITE" id="PS50105">
    <property type="entry name" value="SAM_DOMAIN"/>
    <property type="match status" value="1"/>
</dbReference>
<evidence type="ECO:0000259" key="2">
    <source>
        <dbReference type="PROSITE" id="PS50105"/>
    </source>
</evidence>
<evidence type="ECO:0000313" key="4">
    <source>
        <dbReference type="Proteomes" id="UP001178507"/>
    </source>
</evidence>
<organism evidence="3 4">
    <name type="scientific">Effrenium voratum</name>
    <dbReference type="NCBI Taxonomy" id="2562239"/>
    <lineage>
        <taxon>Eukaryota</taxon>
        <taxon>Sar</taxon>
        <taxon>Alveolata</taxon>
        <taxon>Dinophyceae</taxon>
        <taxon>Suessiales</taxon>
        <taxon>Symbiodiniaceae</taxon>
        <taxon>Effrenium</taxon>
    </lineage>
</organism>
<feature type="region of interest" description="Disordered" evidence="1">
    <location>
        <begin position="210"/>
        <end position="233"/>
    </location>
</feature>
<dbReference type="Gene3D" id="1.10.150.50">
    <property type="entry name" value="Transcription Factor, Ets-1"/>
    <property type="match status" value="1"/>
</dbReference>
<dbReference type="AlphaFoldDB" id="A0AA36J3J8"/>
<feature type="domain" description="SAM" evidence="2">
    <location>
        <begin position="385"/>
        <end position="433"/>
    </location>
</feature>
<sequence>MHDGVSGIIDKLRLRRSTAHRGKNVRLNRCSEVPLTKDNRGMAQISCVRLTAEGKVEPAAFEYEGDRLTDRDFDEALLSKLRVDLFFSGTRPMPVRDLEGFQKVFVRQSDVVSEFIMLTLSLTGEGRVRMGFQKNEAGYELVSPQARLRIKLTCLLGPVVILKNPRFTVLKTGRPQDLSVAQFWACAGRLPDFRRLCVCERPRLEQFVPAPIQPGPARRPRAESQPGRARPKAEARIARTARKWEGLDVAVPGTFCSGPPGLIRMDTLERAARQTPKAGEAPDSDLRSPSPISTAASSVDTPPLEWTCDHVAGWLDSLGGCSRPGARRAEGAGMRTPSVASHFLSPHQAHQVTIPIHQVPKVWEVVACKFQRSAGACDRCCNRARYIRQFQENLIDGRTLSSLTLEELKDDLGVKELGPRKVIHRAIQQLFQE</sequence>
<reference evidence="3" key="1">
    <citation type="submission" date="2023-08" db="EMBL/GenBank/DDBJ databases">
        <authorList>
            <person name="Chen Y."/>
            <person name="Shah S."/>
            <person name="Dougan E. K."/>
            <person name="Thang M."/>
            <person name="Chan C."/>
        </authorList>
    </citation>
    <scope>NUCLEOTIDE SEQUENCE</scope>
</reference>
<dbReference type="Proteomes" id="UP001178507">
    <property type="component" value="Unassembled WGS sequence"/>
</dbReference>
<name>A0AA36J3J8_9DINO</name>
<evidence type="ECO:0000256" key="1">
    <source>
        <dbReference type="SAM" id="MobiDB-lite"/>
    </source>
</evidence>
<proteinExistence type="predicted"/>
<dbReference type="Pfam" id="PF00536">
    <property type="entry name" value="SAM_1"/>
    <property type="match status" value="1"/>
</dbReference>
<feature type="compositionally biased region" description="Polar residues" evidence="1">
    <location>
        <begin position="290"/>
        <end position="299"/>
    </location>
</feature>
<dbReference type="EMBL" id="CAUJNA010003282">
    <property type="protein sequence ID" value="CAJ1397890.1"/>
    <property type="molecule type" value="Genomic_DNA"/>
</dbReference>
<keyword evidence="4" id="KW-1185">Reference proteome</keyword>
<accession>A0AA36J3J8</accession>
<feature type="region of interest" description="Disordered" evidence="1">
    <location>
        <begin position="272"/>
        <end position="299"/>
    </location>
</feature>
<dbReference type="SMART" id="SM00454">
    <property type="entry name" value="SAM"/>
    <property type="match status" value="1"/>
</dbReference>
<protein>
    <recommendedName>
        <fullName evidence="2">SAM domain-containing protein</fullName>
    </recommendedName>
</protein>
<comment type="caution">
    <text evidence="3">The sequence shown here is derived from an EMBL/GenBank/DDBJ whole genome shotgun (WGS) entry which is preliminary data.</text>
</comment>
<dbReference type="InterPro" id="IPR001660">
    <property type="entry name" value="SAM"/>
</dbReference>
<gene>
    <name evidence="3" type="ORF">EVOR1521_LOCUS21815</name>
</gene>